<proteinExistence type="predicted"/>
<sequence length="300" mass="31660">MRNLIFRCRSRAGHRQVAKTIEGSGIVMSRHHPGIVTLACAAALLASAVSAGAHASDAFAHFELRLGLEAGAGAGAASALALALPFGLPPLEARTILRALHLLGLCAGLGSVIVLDVLLARAVLRGRFEMRNANMLVILARVTGAGLLALWVSGLGFLALYWFDQPALLDNPKILAKVVIVAVLTINGILLHAYCLPRFEERLSEEPLLSMPAGLRTSMIAVATISAVSWYAAFGLGLAREFNGRVPAQTLLSLWALSTMAAFLLAWLAMAVLERHRRRGRKGPGRGPGPGPGPRIAPSA</sequence>
<feature type="compositionally biased region" description="Pro residues" evidence="1">
    <location>
        <begin position="287"/>
        <end position="300"/>
    </location>
</feature>
<evidence type="ECO:0000313" key="3">
    <source>
        <dbReference type="EMBL" id="RFC64144.1"/>
    </source>
</evidence>
<gene>
    <name evidence="3" type="ORF">DYI37_07225</name>
</gene>
<keyword evidence="2" id="KW-0812">Transmembrane</keyword>
<feature type="region of interest" description="Disordered" evidence="1">
    <location>
        <begin position="279"/>
        <end position="300"/>
    </location>
</feature>
<evidence type="ECO:0000256" key="1">
    <source>
        <dbReference type="SAM" id="MobiDB-lite"/>
    </source>
</evidence>
<feature type="transmembrane region" description="Helical" evidence="2">
    <location>
        <begin position="174"/>
        <end position="196"/>
    </location>
</feature>
<organism evidence="3 4">
    <name type="scientific">Fulvimarina endophytica</name>
    <dbReference type="NCBI Taxonomy" id="2293836"/>
    <lineage>
        <taxon>Bacteria</taxon>
        <taxon>Pseudomonadati</taxon>
        <taxon>Pseudomonadota</taxon>
        <taxon>Alphaproteobacteria</taxon>
        <taxon>Hyphomicrobiales</taxon>
        <taxon>Aurantimonadaceae</taxon>
        <taxon>Fulvimarina</taxon>
    </lineage>
</organism>
<evidence type="ECO:0000256" key="2">
    <source>
        <dbReference type="SAM" id="Phobius"/>
    </source>
</evidence>
<evidence type="ECO:0000313" key="4">
    <source>
        <dbReference type="Proteomes" id="UP000264310"/>
    </source>
</evidence>
<keyword evidence="2" id="KW-1133">Transmembrane helix</keyword>
<feature type="transmembrane region" description="Helical" evidence="2">
    <location>
        <begin position="136"/>
        <end position="162"/>
    </location>
</feature>
<keyword evidence="2" id="KW-0472">Membrane</keyword>
<accession>A0A371X528</accession>
<keyword evidence="4" id="KW-1185">Reference proteome</keyword>
<protein>
    <submittedName>
        <fullName evidence="3">Uncharacterized protein</fullName>
    </submittedName>
</protein>
<feature type="transmembrane region" description="Helical" evidence="2">
    <location>
        <begin position="217"/>
        <end position="239"/>
    </location>
</feature>
<feature type="transmembrane region" description="Helical" evidence="2">
    <location>
        <begin position="251"/>
        <end position="273"/>
    </location>
</feature>
<feature type="transmembrane region" description="Helical" evidence="2">
    <location>
        <begin position="99"/>
        <end position="124"/>
    </location>
</feature>
<dbReference type="Proteomes" id="UP000264310">
    <property type="component" value="Unassembled WGS sequence"/>
</dbReference>
<reference evidence="3 4" key="1">
    <citation type="submission" date="2018-08" db="EMBL/GenBank/DDBJ databases">
        <title>Fulvimarina sp. 85, whole genome shotgun sequence.</title>
        <authorList>
            <person name="Tuo L."/>
        </authorList>
    </citation>
    <scope>NUCLEOTIDE SEQUENCE [LARGE SCALE GENOMIC DNA]</scope>
    <source>
        <strain evidence="3 4">85</strain>
    </source>
</reference>
<dbReference type="EMBL" id="QURL01000003">
    <property type="protein sequence ID" value="RFC64144.1"/>
    <property type="molecule type" value="Genomic_DNA"/>
</dbReference>
<comment type="caution">
    <text evidence="3">The sequence shown here is derived from an EMBL/GenBank/DDBJ whole genome shotgun (WGS) entry which is preliminary data.</text>
</comment>
<name>A0A371X528_9HYPH</name>
<dbReference type="AlphaFoldDB" id="A0A371X528"/>